<feature type="region of interest" description="Disordered" evidence="6">
    <location>
        <begin position="186"/>
        <end position="259"/>
    </location>
</feature>
<keyword evidence="5" id="KW-0175">Coiled coil</keyword>
<comment type="caution">
    <text evidence="8">The sequence shown here is derived from an EMBL/GenBank/DDBJ whole genome shotgun (WGS) entry which is preliminary data.</text>
</comment>
<dbReference type="AlphaFoldDB" id="A0A438N1W6"/>
<accession>A0A438N1W6</accession>
<evidence type="ECO:0000256" key="5">
    <source>
        <dbReference type="SAM" id="Coils"/>
    </source>
</evidence>
<name>A0A438N1W6_EXOME</name>
<feature type="compositionally biased region" description="Polar residues" evidence="6">
    <location>
        <begin position="224"/>
        <end position="242"/>
    </location>
</feature>
<keyword evidence="1" id="KW-0479">Metal-binding</keyword>
<evidence type="ECO:0000259" key="7">
    <source>
        <dbReference type="PROSITE" id="PS51999"/>
    </source>
</evidence>
<evidence type="ECO:0000256" key="6">
    <source>
        <dbReference type="SAM" id="MobiDB-lite"/>
    </source>
</evidence>
<gene>
    <name evidence="8" type="ORF">B0A52_06326</name>
</gene>
<organism evidence="8 9">
    <name type="scientific">Exophiala mesophila</name>
    <name type="common">Black yeast-like fungus</name>
    <dbReference type="NCBI Taxonomy" id="212818"/>
    <lineage>
        <taxon>Eukaryota</taxon>
        <taxon>Fungi</taxon>
        <taxon>Dikarya</taxon>
        <taxon>Ascomycota</taxon>
        <taxon>Pezizomycotina</taxon>
        <taxon>Eurotiomycetes</taxon>
        <taxon>Chaetothyriomycetidae</taxon>
        <taxon>Chaetothyriales</taxon>
        <taxon>Herpotrichiellaceae</taxon>
        <taxon>Exophiala</taxon>
    </lineage>
</organism>
<evidence type="ECO:0000313" key="8">
    <source>
        <dbReference type="EMBL" id="RVX69682.1"/>
    </source>
</evidence>
<feature type="region of interest" description="Disordered" evidence="6">
    <location>
        <begin position="105"/>
        <end position="163"/>
    </location>
</feature>
<evidence type="ECO:0000256" key="2">
    <source>
        <dbReference type="ARBA" id="ARBA00022771"/>
    </source>
</evidence>
<sequence>MCPVTHRERKHNTSALKSPANMATLYRKGKRAATQRGAFIDRVWRCDCDPRLPAEKFQVKNGGKNHGRWFYTCQKPQHKRCGFFLWSDDAKVREEAAVLNNSRTEPQVLPNMMAQTPRKPHPNSLPPTPVTNHKSEQVHKTHTKTKTPIQSEDDDSFGWSSSNDQDLLNAEREVLLEQPVFETPRKAARTQILTSPGKRRRSEVSPVLSNQDGWPLSDDVFDTPGTSYKSSTTGLLSPTNTPAKLASQPDRPQPDPEPSVLATEALSILKGSNLSAHVEKDLVELLNRHHLRTQGIIKGRDITRVAVAAKDAKIAELQARIATLEAERETNRTVISLLKHDMATSPKRPRNPTPSRRSVV</sequence>
<dbReference type="Proteomes" id="UP000288859">
    <property type="component" value="Unassembled WGS sequence"/>
</dbReference>
<evidence type="ECO:0000256" key="1">
    <source>
        <dbReference type="ARBA" id="ARBA00022723"/>
    </source>
</evidence>
<proteinExistence type="predicted"/>
<keyword evidence="3" id="KW-0862">Zinc</keyword>
<feature type="region of interest" description="Disordered" evidence="6">
    <location>
        <begin position="340"/>
        <end position="360"/>
    </location>
</feature>
<protein>
    <recommendedName>
        <fullName evidence="7">GRF-type domain-containing protein</fullName>
    </recommendedName>
</protein>
<evidence type="ECO:0000256" key="3">
    <source>
        <dbReference type="ARBA" id="ARBA00022833"/>
    </source>
</evidence>
<dbReference type="GO" id="GO:0008270">
    <property type="term" value="F:zinc ion binding"/>
    <property type="evidence" value="ECO:0007669"/>
    <property type="project" value="UniProtKB-KW"/>
</dbReference>
<dbReference type="PROSITE" id="PS51999">
    <property type="entry name" value="ZF_GRF"/>
    <property type="match status" value="1"/>
</dbReference>
<keyword evidence="2 4" id="KW-0863">Zinc-finger</keyword>
<feature type="coiled-coil region" evidence="5">
    <location>
        <begin position="307"/>
        <end position="334"/>
    </location>
</feature>
<evidence type="ECO:0000313" key="9">
    <source>
        <dbReference type="Proteomes" id="UP000288859"/>
    </source>
</evidence>
<reference evidence="8 9" key="1">
    <citation type="submission" date="2017-03" db="EMBL/GenBank/DDBJ databases">
        <title>Genomes of endolithic fungi from Antarctica.</title>
        <authorList>
            <person name="Coleine C."/>
            <person name="Masonjones S."/>
            <person name="Stajich J.E."/>
        </authorList>
    </citation>
    <scope>NUCLEOTIDE SEQUENCE [LARGE SCALE GENOMIC DNA]</scope>
    <source>
        <strain evidence="8 9">CCFEE 6314</strain>
    </source>
</reference>
<dbReference type="EMBL" id="NAJM01000027">
    <property type="protein sequence ID" value="RVX69682.1"/>
    <property type="molecule type" value="Genomic_DNA"/>
</dbReference>
<dbReference type="InterPro" id="IPR010666">
    <property type="entry name" value="Znf_GRF"/>
</dbReference>
<dbReference type="VEuPathDB" id="FungiDB:PV10_06269"/>
<feature type="domain" description="GRF-type" evidence="7">
    <location>
        <begin position="46"/>
        <end position="90"/>
    </location>
</feature>
<dbReference type="Pfam" id="PF06839">
    <property type="entry name" value="Zn_ribbon_GRF"/>
    <property type="match status" value="1"/>
</dbReference>
<evidence type="ECO:0000256" key="4">
    <source>
        <dbReference type="PROSITE-ProRule" id="PRU01343"/>
    </source>
</evidence>
<dbReference type="OrthoDB" id="430051at2759"/>